<feature type="region of interest" description="Disordered" evidence="1">
    <location>
        <begin position="709"/>
        <end position="814"/>
    </location>
</feature>
<feature type="region of interest" description="Disordered" evidence="1">
    <location>
        <begin position="638"/>
        <end position="658"/>
    </location>
</feature>
<dbReference type="EMBL" id="JAUEPP010000003">
    <property type="protein sequence ID" value="KAK3348373.1"/>
    <property type="molecule type" value="Genomic_DNA"/>
</dbReference>
<evidence type="ECO:0000313" key="3">
    <source>
        <dbReference type="Proteomes" id="UP001278500"/>
    </source>
</evidence>
<feature type="compositionally biased region" description="Low complexity" evidence="1">
    <location>
        <begin position="381"/>
        <end position="390"/>
    </location>
</feature>
<feature type="compositionally biased region" description="Basic residues" evidence="1">
    <location>
        <begin position="787"/>
        <end position="799"/>
    </location>
</feature>
<feature type="compositionally biased region" description="Basic and acidic residues" evidence="1">
    <location>
        <begin position="720"/>
        <end position="732"/>
    </location>
</feature>
<reference evidence="2" key="2">
    <citation type="submission" date="2023-06" db="EMBL/GenBank/DDBJ databases">
        <authorList>
            <consortium name="Lawrence Berkeley National Laboratory"/>
            <person name="Haridas S."/>
            <person name="Hensen N."/>
            <person name="Bonometti L."/>
            <person name="Westerberg I."/>
            <person name="Brannstrom I.O."/>
            <person name="Guillou S."/>
            <person name="Cros-Aarteil S."/>
            <person name="Calhoun S."/>
            <person name="Kuo A."/>
            <person name="Mondo S."/>
            <person name="Pangilinan J."/>
            <person name="Riley R."/>
            <person name="Labutti K."/>
            <person name="Andreopoulos B."/>
            <person name="Lipzen A."/>
            <person name="Chen C."/>
            <person name="Yanf M."/>
            <person name="Daum C."/>
            <person name="Ng V."/>
            <person name="Clum A."/>
            <person name="Steindorff A."/>
            <person name="Ohm R."/>
            <person name="Martin F."/>
            <person name="Silar P."/>
            <person name="Natvig D."/>
            <person name="Lalanne C."/>
            <person name="Gautier V."/>
            <person name="Ament-Velasquez S.L."/>
            <person name="Kruys A."/>
            <person name="Hutchinson M.I."/>
            <person name="Powell A.J."/>
            <person name="Barry K."/>
            <person name="Miller A.N."/>
            <person name="Grigoriev I.V."/>
            <person name="Debuchy R."/>
            <person name="Gladieux P."/>
            <person name="Thoren M.H."/>
            <person name="Johannesson H."/>
        </authorList>
    </citation>
    <scope>NUCLEOTIDE SEQUENCE</scope>
    <source>
        <strain evidence="2">CBS 560.94</strain>
    </source>
</reference>
<proteinExistence type="predicted"/>
<feature type="region of interest" description="Disordered" evidence="1">
    <location>
        <begin position="60"/>
        <end position="109"/>
    </location>
</feature>
<feature type="compositionally biased region" description="Low complexity" evidence="1">
    <location>
        <begin position="773"/>
        <end position="786"/>
    </location>
</feature>
<dbReference type="AlphaFoldDB" id="A0AAE0JI97"/>
<evidence type="ECO:0000313" key="2">
    <source>
        <dbReference type="EMBL" id="KAK3348373.1"/>
    </source>
</evidence>
<feature type="compositionally biased region" description="Low complexity" evidence="1">
    <location>
        <begin position="800"/>
        <end position="814"/>
    </location>
</feature>
<feature type="compositionally biased region" description="Low complexity" evidence="1">
    <location>
        <begin position="63"/>
        <end position="107"/>
    </location>
</feature>
<gene>
    <name evidence="2" type="ORF">B0H65DRAFT_463216</name>
</gene>
<feature type="compositionally biased region" description="Acidic residues" evidence="1">
    <location>
        <begin position="347"/>
        <end position="358"/>
    </location>
</feature>
<sequence length="898" mass="98338">MASSTPTITISGADNHTTPTTATTIPIPTSRHQTRPQTQTQKQAQTTTAFIFHVSTLVYRPRSTGSPSSISTNSNGTNSDSTSWSPISVSDSSSISGYTSSGSDSTWNQNIIINPTKSQSHHHHPNPLRQHTVLLPRPSAGETIAQLQAVGIPFVIIWEPETASSGYGGDDGFDNEFASEEEVANTISRVLGLKDPICPMKVVGRWTLLRSVAAQGQHLVTNGKDGKKGGNEEKEVTGTLVIGDDEERNREMARMLGFQAERVVNAEEVERMWGRREVVEEERKEEDEEKGEVNVVVEKEDLGLKQNQTQGQHLKPTKPTLSLRSRLSCPFDDMKVVEGLCFSPEDKIDEESTEDDGVASEKQAGFEENKEGANKGGHTESPTSTTPSTPDIVQGQYIPVKHSERTVAYVPVSPTSTTSSEKDFESPVTRITSIIFFSPPSLKTWDRDVRVVSKLCQSQGDGEEVPKLYIVQKPGELGSSNWSLSSSSSSPLASSASSITPSPTSSTSPSESSLDTLTTTASTVFSQASSTSSSESVPSKRQFKLTMPRTASDWIRDVTTHWRATNPNLSDKTKLPYYLIDPLTCALQVLEIGRQRAQSTIWARANLPVHLRQVLRLETLYVVDSGEHSSRLFNDLNSAKGGDDSCSKDKHSASASADPDPDLSFQWYLASLGVEVIPAKRCRRIGMSNVYALEKRVQKLGYVCRPLHSSKPEPLQDEDQNTKKVHENKDSGDTSARQPTTQTHQRRTSWFRQLITRGQPRSSKSRSPGAGGQSQTQRPSTSTSTNKTRKHHHHTKHTNHSNNSTTNLTINSTNIPPTNIPTGIPRSMTTPNNSNAPTTATATTAKFTPPAPWTWFRAVPHKRQETSVLSRPSAIVTISRRRLSTLSIVSIGSVWIGD</sequence>
<dbReference type="Proteomes" id="UP001278500">
    <property type="component" value="Unassembled WGS sequence"/>
</dbReference>
<feature type="compositionally biased region" description="Basic and acidic residues" evidence="1">
    <location>
        <begin position="641"/>
        <end position="652"/>
    </location>
</feature>
<feature type="region of interest" description="Disordered" evidence="1">
    <location>
        <begin position="1"/>
        <end position="47"/>
    </location>
</feature>
<dbReference type="GeneID" id="87863842"/>
<feature type="compositionally biased region" description="Low complexity" evidence="1">
    <location>
        <begin position="17"/>
        <end position="47"/>
    </location>
</feature>
<accession>A0AAE0JI97</accession>
<reference evidence="2" key="1">
    <citation type="journal article" date="2023" name="Mol. Phylogenet. Evol.">
        <title>Genome-scale phylogeny and comparative genomics of the fungal order Sordariales.</title>
        <authorList>
            <person name="Hensen N."/>
            <person name="Bonometti L."/>
            <person name="Westerberg I."/>
            <person name="Brannstrom I.O."/>
            <person name="Guillou S."/>
            <person name="Cros-Aarteil S."/>
            <person name="Calhoun S."/>
            <person name="Haridas S."/>
            <person name="Kuo A."/>
            <person name="Mondo S."/>
            <person name="Pangilinan J."/>
            <person name="Riley R."/>
            <person name="LaButti K."/>
            <person name="Andreopoulos B."/>
            <person name="Lipzen A."/>
            <person name="Chen C."/>
            <person name="Yan M."/>
            <person name="Daum C."/>
            <person name="Ng V."/>
            <person name="Clum A."/>
            <person name="Steindorff A."/>
            <person name="Ohm R.A."/>
            <person name="Martin F."/>
            <person name="Silar P."/>
            <person name="Natvig D.O."/>
            <person name="Lalanne C."/>
            <person name="Gautier V."/>
            <person name="Ament-Velasquez S.L."/>
            <person name="Kruys A."/>
            <person name="Hutchinson M.I."/>
            <person name="Powell A.J."/>
            <person name="Barry K."/>
            <person name="Miller A.N."/>
            <person name="Grigoriev I.V."/>
            <person name="Debuchy R."/>
            <person name="Gladieux P."/>
            <person name="Hiltunen Thoren M."/>
            <person name="Johannesson H."/>
        </authorList>
    </citation>
    <scope>NUCLEOTIDE SEQUENCE</scope>
    <source>
        <strain evidence="2">CBS 560.94</strain>
    </source>
</reference>
<feature type="region of interest" description="Disordered" evidence="1">
    <location>
        <begin position="493"/>
        <end position="514"/>
    </location>
</feature>
<name>A0AAE0JI97_9PEZI</name>
<feature type="region of interest" description="Disordered" evidence="1">
    <location>
        <begin position="345"/>
        <end position="393"/>
    </location>
</feature>
<protein>
    <submittedName>
        <fullName evidence="2">Uncharacterized protein</fullName>
    </submittedName>
</protein>
<dbReference type="RefSeq" id="XP_062683455.1">
    <property type="nucleotide sequence ID" value="XM_062826688.1"/>
</dbReference>
<feature type="compositionally biased region" description="Basic and acidic residues" evidence="1">
    <location>
        <begin position="364"/>
        <end position="373"/>
    </location>
</feature>
<comment type="caution">
    <text evidence="2">The sequence shown here is derived from an EMBL/GenBank/DDBJ whole genome shotgun (WGS) entry which is preliminary data.</text>
</comment>
<evidence type="ECO:0000256" key="1">
    <source>
        <dbReference type="SAM" id="MobiDB-lite"/>
    </source>
</evidence>
<feature type="compositionally biased region" description="Polar residues" evidence="1">
    <location>
        <begin position="1"/>
        <end position="16"/>
    </location>
</feature>
<keyword evidence="3" id="KW-1185">Reference proteome</keyword>
<organism evidence="2 3">
    <name type="scientific">Neurospora tetraspora</name>
    <dbReference type="NCBI Taxonomy" id="94610"/>
    <lineage>
        <taxon>Eukaryota</taxon>
        <taxon>Fungi</taxon>
        <taxon>Dikarya</taxon>
        <taxon>Ascomycota</taxon>
        <taxon>Pezizomycotina</taxon>
        <taxon>Sordariomycetes</taxon>
        <taxon>Sordariomycetidae</taxon>
        <taxon>Sordariales</taxon>
        <taxon>Sordariaceae</taxon>
        <taxon>Neurospora</taxon>
    </lineage>
</organism>